<dbReference type="GO" id="GO:0016020">
    <property type="term" value="C:membrane"/>
    <property type="evidence" value="ECO:0007669"/>
    <property type="project" value="UniProtKB-SubCell"/>
</dbReference>
<evidence type="ECO:0000256" key="3">
    <source>
        <dbReference type="ARBA" id="ARBA00022692"/>
    </source>
</evidence>
<feature type="transmembrane region" description="Helical" evidence="7">
    <location>
        <begin position="96"/>
        <end position="118"/>
    </location>
</feature>
<feature type="chain" id="PRO_5044769882" description="Syndecan/Neurexin domain-containing protein" evidence="8">
    <location>
        <begin position="19"/>
        <end position="144"/>
    </location>
</feature>
<evidence type="ECO:0000313" key="11">
    <source>
        <dbReference type="Proteomes" id="UP001557470"/>
    </source>
</evidence>
<evidence type="ECO:0000256" key="1">
    <source>
        <dbReference type="ARBA" id="ARBA00004479"/>
    </source>
</evidence>
<keyword evidence="5 7" id="KW-0472">Membrane</keyword>
<gene>
    <name evidence="10" type="ORF">UPYG_G00276090</name>
</gene>
<evidence type="ECO:0000259" key="9">
    <source>
        <dbReference type="Pfam" id="PF01034"/>
    </source>
</evidence>
<sequence>MFTLLVFTGSCLPNLVLSQYSIPPEDLDGSGNDLESSGSGDWAEGEDKAVLENTRKRVEDDSHLISDTWSKLGDDSESANGKVAKSQSLLGNKETIAAIIGGGVVGLALAVSLTVLIYNMKKNDWVDTSNRGYLKPKTKKEFLV</sequence>
<evidence type="ECO:0000313" key="10">
    <source>
        <dbReference type="EMBL" id="KAL0965047.1"/>
    </source>
</evidence>
<evidence type="ECO:0000256" key="4">
    <source>
        <dbReference type="ARBA" id="ARBA00022989"/>
    </source>
</evidence>
<reference evidence="10 11" key="1">
    <citation type="submission" date="2024-06" db="EMBL/GenBank/DDBJ databases">
        <authorList>
            <person name="Pan Q."/>
            <person name="Wen M."/>
            <person name="Jouanno E."/>
            <person name="Zahm M."/>
            <person name="Klopp C."/>
            <person name="Cabau C."/>
            <person name="Louis A."/>
            <person name="Berthelot C."/>
            <person name="Parey E."/>
            <person name="Roest Crollius H."/>
            <person name="Montfort J."/>
            <person name="Robinson-Rechavi M."/>
            <person name="Bouchez O."/>
            <person name="Lampietro C."/>
            <person name="Lopez Roques C."/>
            <person name="Donnadieu C."/>
            <person name="Postlethwait J."/>
            <person name="Bobe J."/>
            <person name="Verreycken H."/>
            <person name="Guiguen Y."/>
        </authorList>
    </citation>
    <scope>NUCLEOTIDE SEQUENCE [LARGE SCALE GENOMIC DNA]</scope>
    <source>
        <strain evidence="10">Up_M1</strain>
        <tissue evidence="10">Testis</tissue>
    </source>
</reference>
<dbReference type="Pfam" id="PF01034">
    <property type="entry name" value="Syndecan"/>
    <property type="match status" value="1"/>
</dbReference>
<name>A0ABD0WN02_UMBPY</name>
<keyword evidence="3 7" id="KW-0812">Transmembrane</keyword>
<comment type="subcellular location">
    <subcellularLocation>
        <location evidence="1">Membrane</location>
        <topology evidence="1">Single-pass type I membrane protein</topology>
    </subcellularLocation>
</comment>
<dbReference type="InterPro" id="IPR027789">
    <property type="entry name" value="Syndecan/Neurexin_dom"/>
</dbReference>
<accession>A0ABD0WN02</accession>
<proteinExistence type="inferred from homology"/>
<feature type="domain" description="Syndecan/Neurexin" evidence="9">
    <location>
        <begin position="88"/>
        <end position="124"/>
    </location>
</feature>
<evidence type="ECO:0000256" key="5">
    <source>
        <dbReference type="ARBA" id="ARBA00023136"/>
    </source>
</evidence>
<organism evidence="10 11">
    <name type="scientific">Umbra pygmaea</name>
    <name type="common">Eastern mudminnow</name>
    <dbReference type="NCBI Taxonomy" id="75934"/>
    <lineage>
        <taxon>Eukaryota</taxon>
        <taxon>Metazoa</taxon>
        <taxon>Chordata</taxon>
        <taxon>Craniata</taxon>
        <taxon>Vertebrata</taxon>
        <taxon>Euteleostomi</taxon>
        <taxon>Actinopterygii</taxon>
        <taxon>Neopterygii</taxon>
        <taxon>Teleostei</taxon>
        <taxon>Protacanthopterygii</taxon>
        <taxon>Esociformes</taxon>
        <taxon>Umbridae</taxon>
        <taxon>Umbra</taxon>
    </lineage>
</organism>
<dbReference type="Proteomes" id="UP001557470">
    <property type="component" value="Unassembled WGS sequence"/>
</dbReference>
<keyword evidence="8" id="KW-0732">Signal</keyword>
<evidence type="ECO:0000256" key="6">
    <source>
        <dbReference type="SAM" id="MobiDB-lite"/>
    </source>
</evidence>
<comment type="caution">
    <text evidence="10">The sequence shown here is derived from an EMBL/GenBank/DDBJ whole genome shotgun (WGS) entry which is preliminary data.</text>
</comment>
<dbReference type="AlphaFoldDB" id="A0ABD0WN02"/>
<keyword evidence="4 7" id="KW-1133">Transmembrane helix</keyword>
<evidence type="ECO:0000256" key="7">
    <source>
        <dbReference type="SAM" id="Phobius"/>
    </source>
</evidence>
<feature type="region of interest" description="Disordered" evidence="6">
    <location>
        <begin position="27"/>
        <end position="48"/>
    </location>
</feature>
<keyword evidence="11" id="KW-1185">Reference proteome</keyword>
<evidence type="ECO:0000256" key="8">
    <source>
        <dbReference type="SAM" id="SignalP"/>
    </source>
</evidence>
<dbReference type="EMBL" id="JAGEUA010000009">
    <property type="protein sequence ID" value="KAL0965047.1"/>
    <property type="molecule type" value="Genomic_DNA"/>
</dbReference>
<protein>
    <recommendedName>
        <fullName evidence="9">Syndecan/Neurexin domain-containing protein</fullName>
    </recommendedName>
</protein>
<feature type="signal peptide" evidence="8">
    <location>
        <begin position="1"/>
        <end position="18"/>
    </location>
</feature>
<comment type="similarity">
    <text evidence="2">Belongs to the neurexin family.</text>
</comment>
<evidence type="ECO:0000256" key="2">
    <source>
        <dbReference type="ARBA" id="ARBA00010241"/>
    </source>
</evidence>